<feature type="non-terminal residue" evidence="2">
    <location>
        <position position="1"/>
    </location>
</feature>
<organism evidence="2">
    <name type="scientific">uncultured Pseudonocardia sp</name>
    <dbReference type="NCBI Taxonomy" id="211455"/>
    <lineage>
        <taxon>Bacteria</taxon>
        <taxon>Bacillati</taxon>
        <taxon>Actinomycetota</taxon>
        <taxon>Actinomycetes</taxon>
        <taxon>Pseudonocardiales</taxon>
        <taxon>Pseudonocardiaceae</taxon>
        <taxon>Pseudonocardia</taxon>
        <taxon>environmental samples</taxon>
    </lineage>
</organism>
<keyword evidence="2" id="KW-0808">Transferase</keyword>
<name>A0A6J4NQ68_9PSEU</name>
<feature type="compositionally biased region" description="Basic residues" evidence="1">
    <location>
        <begin position="43"/>
        <end position="52"/>
    </location>
</feature>
<dbReference type="GO" id="GO:0016740">
    <property type="term" value="F:transferase activity"/>
    <property type="evidence" value="ECO:0007669"/>
    <property type="project" value="UniProtKB-KW"/>
</dbReference>
<proteinExistence type="predicted"/>
<feature type="compositionally biased region" description="Basic residues" evidence="1">
    <location>
        <begin position="130"/>
        <end position="146"/>
    </location>
</feature>
<dbReference type="EMBL" id="CADCUS010000160">
    <property type="protein sequence ID" value="CAA9394328.1"/>
    <property type="molecule type" value="Genomic_DNA"/>
</dbReference>
<protein>
    <submittedName>
        <fullName evidence="2">N-acetyltransferase ElaA</fullName>
    </submittedName>
</protein>
<sequence>DEPGTDHGHRPPGVGGRSRPPHPLRHPGPARAGVRGRAGLRLPRARRSRPRGPHPPLLAGRRREPRARARRGPAAQGVERGVPHRPAVHRGSGAGPGPGAAADGGRARRGRRPPVGARRPGAPRTVLRGLRLRRHRRPLRLGRRRARPDAARL</sequence>
<evidence type="ECO:0000256" key="1">
    <source>
        <dbReference type="SAM" id="MobiDB-lite"/>
    </source>
</evidence>
<reference evidence="2" key="1">
    <citation type="submission" date="2020-02" db="EMBL/GenBank/DDBJ databases">
        <authorList>
            <person name="Meier V. D."/>
        </authorList>
    </citation>
    <scope>NUCLEOTIDE SEQUENCE</scope>
    <source>
        <strain evidence="2">AVDCRST_MAG66</strain>
    </source>
</reference>
<feature type="compositionally biased region" description="Low complexity" evidence="1">
    <location>
        <begin position="27"/>
        <end position="42"/>
    </location>
</feature>
<accession>A0A6J4NQ68</accession>
<evidence type="ECO:0000313" key="2">
    <source>
        <dbReference type="EMBL" id="CAA9394328.1"/>
    </source>
</evidence>
<feature type="compositionally biased region" description="Low complexity" evidence="1">
    <location>
        <begin position="113"/>
        <end position="129"/>
    </location>
</feature>
<dbReference type="AlphaFoldDB" id="A0A6J4NQ68"/>
<feature type="region of interest" description="Disordered" evidence="1">
    <location>
        <begin position="1"/>
        <end position="153"/>
    </location>
</feature>
<gene>
    <name evidence="2" type="ORF">AVDCRST_MAG66-1059</name>
</gene>
<feature type="non-terminal residue" evidence="2">
    <location>
        <position position="153"/>
    </location>
</feature>